<dbReference type="RefSeq" id="WP_179642455.1">
    <property type="nucleotide sequence ID" value="NZ_BAAAYY010000022.1"/>
</dbReference>
<proteinExistence type="predicted"/>
<name>A0A852TSS8_9ACTN</name>
<dbReference type="Proteomes" id="UP000589036">
    <property type="component" value="Unassembled WGS sequence"/>
</dbReference>
<keyword evidence="2" id="KW-1185">Reference proteome</keyword>
<dbReference type="AlphaFoldDB" id="A0A852TSS8"/>
<gene>
    <name evidence="1" type="ORF">HDA32_001457</name>
</gene>
<accession>A0A852TSS8</accession>
<dbReference type="EMBL" id="JACCCC010000001">
    <property type="protein sequence ID" value="NYE46337.1"/>
    <property type="molecule type" value="Genomic_DNA"/>
</dbReference>
<evidence type="ECO:0000313" key="2">
    <source>
        <dbReference type="Proteomes" id="UP000589036"/>
    </source>
</evidence>
<organism evidence="1 2">
    <name type="scientific">Spinactinospora alkalitolerans</name>
    <dbReference type="NCBI Taxonomy" id="687207"/>
    <lineage>
        <taxon>Bacteria</taxon>
        <taxon>Bacillati</taxon>
        <taxon>Actinomycetota</taxon>
        <taxon>Actinomycetes</taxon>
        <taxon>Streptosporangiales</taxon>
        <taxon>Nocardiopsidaceae</taxon>
        <taxon>Spinactinospora</taxon>
    </lineage>
</organism>
<evidence type="ECO:0000313" key="1">
    <source>
        <dbReference type="EMBL" id="NYE46337.1"/>
    </source>
</evidence>
<reference evidence="1 2" key="1">
    <citation type="submission" date="2020-07" db="EMBL/GenBank/DDBJ databases">
        <title>Sequencing the genomes of 1000 actinobacteria strains.</title>
        <authorList>
            <person name="Klenk H.-P."/>
        </authorList>
    </citation>
    <scope>NUCLEOTIDE SEQUENCE [LARGE SCALE GENOMIC DNA]</scope>
    <source>
        <strain evidence="1 2">CXB654</strain>
    </source>
</reference>
<protein>
    <submittedName>
        <fullName evidence="1">Uncharacterized protein</fullName>
    </submittedName>
</protein>
<sequence>MAGRGGAAANVVSLHARGGSSATARSYPARTPVLVLEVAGTRLTLGTSDTARVSASDVAFARLLAEQAQAFAVACERMFRGLPTDPQ</sequence>
<comment type="caution">
    <text evidence="1">The sequence shown here is derived from an EMBL/GenBank/DDBJ whole genome shotgun (WGS) entry which is preliminary data.</text>
</comment>